<protein>
    <submittedName>
        <fullName evidence="7 9">AP 3 complex subunit mu 1</fullName>
    </submittedName>
</protein>
<dbReference type="CDD" id="cd09252">
    <property type="entry name" value="AP-3_Mu3_Cterm"/>
    <property type="match status" value="1"/>
</dbReference>
<dbReference type="AlphaFoldDB" id="A0A068WE48"/>
<evidence type="ECO:0000256" key="2">
    <source>
        <dbReference type="ARBA" id="ARBA00022448"/>
    </source>
</evidence>
<evidence type="ECO:0000256" key="1">
    <source>
        <dbReference type="ARBA" id="ARBA00004308"/>
    </source>
</evidence>
<organism evidence="7">
    <name type="scientific">Echinococcus granulosus</name>
    <name type="common">Hydatid tapeworm</name>
    <dbReference type="NCBI Taxonomy" id="6210"/>
    <lineage>
        <taxon>Eukaryota</taxon>
        <taxon>Metazoa</taxon>
        <taxon>Spiralia</taxon>
        <taxon>Lophotrochozoa</taxon>
        <taxon>Platyhelminthes</taxon>
        <taxon>Cestoda</taxon>
        <taxon>Eucestoda</taxon>
        <taxon>Cyclophyllidea</taxon>
        <taxon>Taeniidae</taxon>
        <taxon>Echinococcus</taxon>
        <taxon>Echinococcus granulosus group</taxon>
    </lineage>
</organism>
<dbReference type="InterPro" id="IPR036168">
    <property type="entry name" value="AP2_Mu_C_sf"/>
</dbReference>
<reference evidence="7" key="2">
    <citation type="submission" date="2014-06" db="EMBL/GenBank/DDBJ databases">
        <authorList>
            <person name="Aslett M."/>
        </authorList>
    </citation>
    <scope>NUCLEOTIDE SEQUENCE</scope>
</reference>
<keyword evidence="2 5" id="KW-0813">Transport</keyword>
<dbReference type="InterPro" id="IPR028565">
    <property type="entry name" value="MHD"/>
</dbReference>
<proteinExistence type="inferred from homology"/>
<dbReference type="InterPro" id="IPR001392">
    <property type="entry name" value="Clathrin_mu"/>
</dbReference>
<evidence type="ECO:0000256" key="5">
    <source>
        <dbReference type="PIRNR" id="PIRNR005992"/>
    </source>
</evidence>
<dbReference type="InterPro" id="IPR022775">
    <property type="entry name" value="AP_mu_sigma_su"/>
</dbReference>
<dbReference type="InterPro" id="IPR011012">
    <property type="entry name" value="Longin-like_dom_sf"/>
</dbReference>
<keyword evidence="4" id="KW-0472">Membrane</keyword>
<dbReference type="CDD" id="cd14837">
    <property type="entry name" value="AP3_Mu_N"/>
    <property type="match status" value="1"/>
</dbReference>
<evidence type="ECO:0000313" key="9">
    <source>
        <dbReference type="WBParaSite" id="EgrG_000610600"/>
    </source>
</evidence>
<reference evidence="7 8" key="1">
    <citation type="journal article" date="2013" name="Nature">
        <title>The genomes of four tapeworm species reveal adaptations to parasitism.</title>
        <authorList>
            <person name="Tsai I.J."/>
            <person name="Zarowiecki M."/>
            <person name="Holroyd N."/>
            <person name="Garciarrubio A."/>
            <person name="Sanchez-Flores A."/>
            <person name="Brooks K.L."/>
            <person name="Tracey A."/>
            <person name="Bobes R.J."/>
            <person name="Fragoso G."/>
            <person name="Sciutto E."/>
            <person name="Aslett M."/>
            <person name="Beasley H."/>
            <person name="Bennett H.M."/>
            <person name="Cai J."/>
            <person name="Camicia F."/>
            <person name="Clark R."/>
            <person name="Cucher M."/>
            <person name="De Silva N."/>
            <person name="Day T.A."/>
            <person name="Deplazes P."/>
            <person name="Estrada K."/>
            <person name="Fernandez C."/>
            <person name="Holland P.W."/>
            <person name="Hou J."/>
            <person name="Hu S."/>
            <person name="Huckvale T."/>
            <person name="Hung S.S."/>
            <person name="Kamenetzky L."/>
            <person name="Keane J.A."/>
            <person name="Kiss F."/>
            <person name="Koziol U."/>
            <person name="Lambert O."/>
            <person name="Liu K."/>
            <person name="Luo X."/>
            <person name="Luo Y."/>
            <person name="Macchiaroli N."/>
            <person name="Nichol S."/>
            <person name="Paps J."/>
            <person name="Parkinson J."/>
            <person name="Pouchkina-Stantcheva N."/>
            <person name="Riddiford N."/>
            <person name="Rosenzvit M."/>
            <person name="Salinas G."/>
            <person name="Wasmuth J.D."/>
            <person name="Zamanian M."/>
            <person name="Zheng Y."/>
            <person name="Cai X."/>
            <person name="Soberon X."/>
            <person name="Olson P.D."/>
            <person name="Laclette J.P."/>
            <person name="Brehm K."/>
            <person name="Berriman M."/>
            <person name="Garciarrubio A."/>
            <person name="Bobes R.J."/>
            <person name="Fragoso G."/>
            <person name="Sanchez-Flores A."/>
            <person name="Estrada K."/>
            <person name="Cevallos M.A."/>
            <person name="Morett E."/>
            <person name="Gonzalez V."/>
            <person name="Portillo T."/>
            <person name="Ochoa-Leyva A."/>
            <person name="Jose M.V."/>
            <person name="Sciutto E."/>
            <person name="Landa A."/>
            <person name="Jimenez L."/>
            <person name="Valdes V."/>
            <person name="Carrero J.C."/>
            <person name="Larralde C."/>
            <person name="Morales-Montor J."/>
            <person name="Limon-Lason J."/>
            <person name="Soberon X."/>
            <person name="Laclette J.P."/>
        </authorList>
    </citation>
    <scope>NUCLEOTIDE SEQUENCE [LARGE SCALE GENOMIC DNA]</scope>
</reference>
<evidence type="ECO:0000313" key="8">
    <source>
        <dbReference type="Proteomes" id="UP000492820"/>
    </source>
</evidence>
<sequence>MIRSVFIINKDRQVLLEKHWKTITPRSVLDSICEGQSQLLDPLKVPTAVEAPNNVILIIVEKNGIFLIATCNEEAPPLLIVEFLNQVVLVFEDYFGNIGESVIVDNIVCASELLDEMLDNGFPLTTEPNILRELIKPPKLLRSIAEVVIGRPVGGVTSTLPANQLTKLRWRRAGVKYTTNEAFFDVTECVNAIIDRSGNILLAEVEGAIDCTIHLSGTPDLTLSFNNPRLLDDVGLHPCVRYFRWEKQRILSFIPPDGKFRLFTYFIPNLSSISLPIALRHNISLKAVGSRFELSVSPKSTAGRPLEKVKVSVVMPSEVSSVNVTPSLGKSSFDTVTKILTWDVGHLETQTYPSLKGSVTLHSGYTQVSTAPVVNLQFEFPQCLVSGLRVTRLEMHAENYKPYKGVRYVTVAGKFEVRV</sequence>
<dbReference type="PRINTS" id="PR00314">
    <property type="entry name" value="CLATHRINADPT"/>
</dbReference>
<accession>A0A068WE48</accession>
<dbReference type="SUPFAM" id="SSF64356">
    <property type="entry name" value="SNARE-like"/>
    <property type="match status" value="1"/>
</dbReference>
<dbReference type="GO" id="GO:0006886">
    <property type="term" value="P:intracellular protein transport"/>
    <property type="evidence" value="ECO:0007669"/>
    <property type="project" value="UniProtKB-UniRule"/>
</dbReference>
<name>A0A068WE48_ECHGR</name>
<dbReference type="InterPro" id="IPR018240">
    <property type="entry name" value="Clathrin_mu_CS"/>
</dbReference>
<dbReference type="GO" id="GO:0012505">
    <property type="term" value="C:endomembrane system"/>
    <property type="evidence" value="ECO:0007669"/>
    <property type="project" value="UniProtKB-SubCell"/>
</dbReference>
<reference evidence="9" key="3">
    <citation type="submission" date="2020-10" db="UniProtKB">
        <authorList>
            <consortium name="WormBaseParasite"/>
        </authorList>
    </citation>
    <scope>IDENTIFICATION</scope>
</reference>
<dbReference type="OrthoDB" id="870at2759"/>
<dbReference type="GO" id="GO:0030131">
    <property type="term" value="C:clathrin adaptor complex"/>
    <property type="evidence" value="ECO:0007669"/>
    <property type="project" value="UniProtKB-UniRule"/>
</dbReference>
<dbReference type="EMBL" id="LK028578">
    <property type="protein sequence ID" value="CDS18338.1"/>
    <property type="molecule type" value="Genomic_DNA"/>
</dbReference>
<evidence type="ECO:0000256" key="4">
    <source>
        <dbReference type="ARBA" id="ARBA00023136"/>
    </source>
</evidence>
<keyword evidence="3 5" id="KW-0653">Protein transport</keyword>
<gene>
    <name evidence="7" type="ORF">EgrG_000610600</name>
</gene>
<feature type="domain" description="MHD" evidence="6">
    <location>
        <begin position="179"/>
        <end position="418"/>
    </location>
</feature>
<dbReference type="Pfam" id="PF01217">
    <property type="entry name" value="Clat_adaptor_s"/>
    <property type="match status" value="1"/>
</dbReference>
<evidence type="ECO:0000313" key="7">
    <source>
        <dbReference type="EMBL" id="CDS18338.1"/>
    </source>
</evidence>
<dbReference type="PROSITE" id="PS00991">
    <property type="entry name" value="CLAT_ADAPTOR_M_2"/>
    <property type="match status" value="1"/>
</dbReference>
<dbReference type="InterPro" id="IPR050431">
    <property type="entry name" value="Adaptor_comp_med_subunit"/>
</dbReference>
<dbReference type="Proteomes" id="UP000492820">
    <property type="component" value="Unassembled WGS sequence"/>
</dbReference>
<dbReference type="GO" id="GO:0016192">
    <property type="term" value="P:vesicle-mediated transport"/>
    <property type="evidence" value="ECO:0007669"/>
    <property type="project" value="InterPro"/>
</dbReference>
<dbReference type="Gene3D" id="3.30.450.60">
    <property type="match status" value="1"/>
</dbReference>
<dbReference type="Gene3D" id="2.60.40.1170">
    <property type="entry name" value="Mu homology domain, subdomain B"/>
    <property type="match status" value="2"/>
</dbReference>
<dbReference type="Pfam" id="PF00928">
    <property type="entry name" value="Adap_comp_sub"/>
    <property type="match status" value="1"/>
</dbReference>
<dbReference type="WBParaSite" id="EgrG_000610600">
    <property type="protein sequence ID" value="EgrG_000610600"/>
    <property type="gene ID" value="EgrG_000610600"/>
</dbReference>
<dbReference type="SUPFAM" id="SSF49447">
    <property type="entry name" value="Second domain of Mu2 adaptin subunit (ap50) of ap2 adaptor"/>
    <property type="match status" value="1"/>
</dbReference>
<comment type="subcellular location">
    <subcellularLocation>
        <location evidence="1">Endomembrane system</location>
    </subcellularLocation>
</comment>
<dbReference type="PROSITE" id="PS51072">
    <property type="entry name" value="MHD"/>
    <property type="match status" value="1"/>
</dbReference>
<comment type="similarity">
    <text evidence="5">Belongs to the adaptor complexes medium subunit family.</text>
</comment>
<dbReference type="PIRSF" id="PIRSF005992">
    <property type="entry name" value="Clathrin_mu"/>
    <property type="match status" value="1"/>
</dbReference>
<dbReference type="PANTHER" id="PTHR10529">
    <property type="entry name" value="AP COMPLEX SUBUNIT MU"/>
    <property type="match status" value="1"/>
</dbReference>
<evidence type="ECO:0000256" key="3">
    <source>
        <dbReference type="ARBA" id="ARBA00022927"/>
    </source>
</evidence>
<evidence type="ECO:0000259" key="6">
    <source>
        <dbReference type="PROSITE" id="PS51072"/>
    </source>
</evidence>